<feature type="transmembrane region" description="Helical" evidence="6">
    <location>
        <begin position="249"/>
        <end position="272"/>
    </location>
</feature>
<feature type="transmembrane region" description="Helical" evidence="6">
    <location>
        <begin position="173"/>
        <end position="197"/>
    </location>
</feature>
<organism evidence="8 9">
    <name type="scientific">Delitschia confertaspora ATCC 74209</name>
    <dbReference type="NCBI Taxonomy" id="1513339"/>
    <lineage>
        <taxon>Eukaryota</taxon>
        <taxon>Fungi</taxon>
        <taxon>Dikarya</taxon>
        <taxon>Ascomycota</taxon>
        <taxon>Pezizomycotina</taxon>
        <taxon>Dothideomycetes</taxon>
        <taxon>Pleosporomycetidae</taxon>
        <taxon>Pleosporales</taxon>
        <taxon>Delitschiaceae</taxon>
        <taxon>Delitschia</taxon>
    </lineage>
</organism>
<accession>A0A9P4JI37</accession>
<evidence type="ECO:0000256" key="2">
    <source>
        <dbReference type="ARBA" id="ARBA00022692"/>
    </source>
</evidence>
<comment type="similarity">
    <text evidence="5">Belongs to the SAT4 family.</text>
</comment>
<feature type="transmembrane region" description="Helical" evidence="6">
    <location>
        <begin position="132"/>
        <end position="153"/>
    </location>
</feature>
<feature type="transmembrane region" description="Helical" evidence="6">
    <location>
        <begin position="20"/>
        <end position="41"/>
    </location>
</feature>
<evidence type="ECO:0000256" key="1">
    <source>
        <dbReference type="ARBA" id="ARBA00004141"/>
    </source>
</evidence>
<gene>
    <name evidence="8" type="ORF">GQ43DRAFT_223315</name>
</gene>
<dbReference type="AlphaFoldDB" id="A0A9P4JI37"/>
<dbReference type="PANTHER" id="PTHR33048:SF132">
    <property type="entry name" value="MEMBRANE PROTEIN, PUTATIVE (AFU_ORTHOLOGUE AFUA_6G07820)-RELATED"/>
    <property type="match status" value="1"/>
</dbReference>
<comment type="caution">
    <text evidence="8">The sequence shown here is derived from an EMBL/GenBank/DDBJ whole genome shotgun (WGS) entry which is preliminary data.</text>
</comment>
<keyword evidence="4 6" id="KW-0472">Membrane</keyword>
<proteinExistence type="inferred from homology"/>
<evidence type="ECO:0000259" key="7">
    <source>
        <dbReference type="Pfam" id="PF20684"/>
    </source>
</evidence>
<comment type="subcellular location">
    <subcellularLocation>
        <location evidence="1">Membrane</location>
        <topology evidence="1">Multi-pass membrane protein</topology>
    </subcellularLocation>
</comment>
<dbReference type="Pfam" id="PF20684">
    <property type="entry name" value="Fung_rhodopsin"/>
    <property type="match status" value="1"/>
</dbReference>
<evidence type="ECO:0000313" key="8">
    <source>
        <dbReference type="EMBL" id="KAF2197097.1"/>
    </source>
</evidence>
<dbReference type="OrthoDB" id="444631at2759"/>
<protein>
    <recommendedName>
        <fullName evidence="7">Rhodopsin domain-containing protein</fullName>
    </recommendedName>
</protein>
<dbReference type="InterPro" id="IPR049326">
    <property type="entry name" value="Rhodopsin_dom_fungi"/>
</dbReference>
<dbReference type="InterPro" id="IPR052337">
    <property type="entry name" value="SAT4-like"/>
</dbReference>
<keyword evidence="2 6" id="KW-0812">Transmembrane</keyword>
<feature type="transmembrane region" description="Helical" evidence="6">
    <location>
        <begin position="209"/>
        <end position="229"/>
    </location>
</feature>
<reference evidence="8" key="1">
    <citation type="journal article" date="2020" name="Stud. Mycol.">
        <title>101 Dothideomycetes genomes: a test case for predicting lifestyles and emergence of pathogens.</title>
        <authorList>
            <person name="Haridas S."/>
            <person name="Albert R."/>
            <person name="Binder M."/>
            <person name="Bloem J."/>
            <person name="Labutti K."/>
            <person name="Salamov A."/>
            <person name="Andreopoulos B."/>
            <person name="Baker S."/>
            <person name="Barry K."/>
            <person name="Bills G."/>
            <person name="Bluhm B."/>
            <person name="Cannon C."/>
            <person name="Castanera R."/>
            <person name="Culley D."/>
            <person name="Daum C."/>
            <person name="Ezra D."/>
            <person name="Gonzalez J."/>
            <person name="Henrissat B."/>
            <person name="Kuo A."/>
            <person name="Liang C."/>
            <person name="Lipzen A."/>
            <person name="Lutzoni F."/>
            <person name="Magnuson J."/>
            <person name="Mondo S."/>
            <person name="Nolan M."/>
            <person name="Ohm R."/>
            <person name="Pangilinan J."/>
            <person name="Park H.-J."/>
            <person name="Ramirez L."/>
            <person name="Alfaro M."/>
            <person name="Sun H."/>
            <person name="Tritt A."/>
            <person name="Yoshinaga Y."/>
            <person name="Zwiers L.-H."/>
            <person name="Turgeon B."/>
            <person name="Goodwin S."/>
            <person name="Spatafora J."/>
            <person name="Crous P."/>
            <person name="Grigoriev I."/>
        </authorList>
    </citation>
    <scope>NUCLEOTIDE SEQUENCE</scope>
    <source>
        <strain evidence="8">ATCC 74209</strain>
    </source>
</reference>
<feature type="transmembrane region" description="Helical" evidence="6">
    <location>
        <begin position="53"/>
        <end position="74"/>
    </location>
</feature>
<keyword evidence="3 6" id="KW-1133">Transmembrane helix</keyword>
<feature type="domain" description="Rhodopsin" evidence="7">
    <location>
        <begin position="37"/>
        <end position="274"/>
    </location>
</feature>
<dbReference type="EMBL" id="ML994278">
    <property type="protein sequence ID" value="KAF2197097.1"/>
    <property type="molecule type" value="Genomic_DNA"/>
</dbReference>
<dbReference type="PANTHER" id="PTHR33048">
    <property type="entry name" value="PTH11-LIKE INTEGRAL MEMBRANE PROTEIN (AFU_ORTHOLOGUE AFUA_5G11245)"/>
    <property type="match status" value="1"/>
</dbReference>
<dbReference type="GO" id="GO:0016020">
    <property type="term" value="C:membrane"/>
    <property type="evidence" value="ECO:0007669"/>
    <property type="project" value="UniProtKB-SubCell"/>
</dbReference>
<feature type="transmembrane region" description="Helical" evidence="6">
    <location>
        <begin position="94"/>
        <end position="120"/>
    </location>
</feature>
<dbReference type="Proteomes" id="UP000799536">
    <property type="component" value="Unassembled WGS sequence"/>
</dbReference>
<evidence type="ECO:0000313" key="9">
    <source>
        <dbReference type="Proteomes" id="UP000799536"/>
    </source>
</evidence>
<evidence type="ECO:0000256" key="5">
    <source>
        <dbReference type="ARBA" id="ARBA00038359"/>
    </source>
</evidence>
<sequence>MGTPPPFSQDYLSANKGPQALSIIIAFPIIAAFVVSLRMITRIKIVNNPSHDDWTMLGALIFSIATAICQGFQVKNGMGRHVQSLTMEQGINSLKALFASIMMYNFSLTLIKVSIIFQYLRIAANSYVRLACHILMAFILLNCTQTFLTAVFSCVPVPKFWDDRIVGTCVNKPALWFANAGINIVQDIWLIVLPFFILKKLILRTREKVVLMIILGLGGFASVASILRLQALYVVSKSHDITWDNPGTATWSTIELNVGIICASLPTLRALLSKIFPQIFKSTLQAPRDGYHGASRRNVRHTTDTDLDMEEHGNIVIKTDIILDERTRYPSLSTTSSEGPQNKPWG</sequence>
<name>A0A9P4JI37_9PLEO</name>
<evidence type="ECO:0000256" key="4">
    <source>
        <dbReference type="ARBA" id="ARBA00023136"/>
    </source>
</evidence>
<evidence type="ECO:0000256" key="6">
    <source>
        <dbReference type="SAM" id="Phobius"/>
    </source>
</evidence>
<evidence type="ECO:0000256" key="3">
    <source>
        <dbReference type="ARBA" id="ARBA00022989"/>
    </source>
</evidence>
<keyword evidence="9" id="KW-1185">Reference proteome</keyword>